<sequence length="149" mass="15550">MSSPISQLLSASPLDWQAVLDAVVADFSGATGTLHRLDPTDGLLKIVAHRGIPPQLIPVIGTIPVGKGIAGVAAERREPVELCNLQQDLGGVAKEGARATNVQGSLAVPCLDGEELRGTLGVGLSVPHDFTEEEMERLMALGRDVAVKL</sequence>
<dbReference type="InterPro" id="IPR003018">
    <property type="entry name" value="GAF"/>
</dbReference>
<keyword evidence="3" id="KW-1185">Reference proteome</keyword>
<evidence type="ECO:0000313" key="2">
    <source>
        <dbReference type="EMBL" id="RBP39090.1"/>
    </source>
</evidence>
<evidence type="ECO:0000313" key="3">
    <source>
        <dbReference type="Proteomes" id="UP000253426"/>
    </source>
</evidence>
<comment type="caution">
    <text evidence="2">The sequence shown here is derived from an EMBL/GenBank/DDBJ whole genome shotgun (WGS) entry which is preliminary data.</text>
</comment>
<protein>
    <submittedName>
        <fullName evidence="2">GAF domain-containing protein</fullName>
    </submittedName>
</protein>
<dbReference type="Gene3D" id="3.30.450.40">
    <property type="match status" value="1"/>
</dbReference>
<dbReference type="RefSeq" id="WP_113960856.1">
    <property type="nucleotide sequence ID" value="NZ_QNRR01000010.1"/>
</dbReference>
<dbReference type="AlphaFoldDB" id="A0A366H9Z5"/>
<gene>
    <name evidence="2" type="ORF">DES53_110114</name>
</gene>
<dbReference type="EMBL" id="QNRR01000010">
    <property type="protein sequence ID" value="RBP39090.1"/>
    <property type="molecule type" value="Genomic_DNA"/>
</dbReference>
<dbReference type="Pfam" id="PF13185">
    <property type="entry name" value="GAF_2"/>
    <property type="match status" value="1"/>
</dbReference>
<reference evidence="2 3" key="1">
    <citation type="submission" date="2018-06" db="EMBL/GenBank/DDBJ databases">
        <title>Genomic Encyclopedia of Type Strains, Phase IV (KMG-IV): sequencing the most valuable type-strain genomes for metagenomic binning, comparative biology and taxonomic classification.</title>
        <authorList>
            <person name="Goeker M."/>
        </authorList>
    </citation>
    <scope>NUCLEOTIDE SEQUENCE [LARGE SCALE GENOMIC DNA]</scope>
    <source>
        <strain evidence="2 3">DSM 25532</strain>
    </source>
</reference>
<proteinExistence type="predicted"/>
<dbReference type="InterPro" id="IPR029016">
    <property type="entry name" value="GAF-like_dom_sf"/>
</dbReference>
<name>A0A366H9Z5_9BACT</name>
<organism evidence="2 3">
    <name type="scientific">Roseimicrobium gellanilyticum</name>
    <dbReference type="NCBI Taxonomy" id="748857"/>
    <lineage>
        <taxon>Bacteria</taxon>
        <taxon>Pseudomonadati</taxon>
        <taxon>Verrucomicrobiota</taxon>
        <taxon>Verrucomicrobiia</taxon>
        <taxon>Verrucomicrobiales</taxon>
        <taxon>Verrucomicrobiaceae</taxon>
        <taxon>Roseimicrobium</taxon>
    </lineage>
</organism>
<feature type="domain" description="GAF" evidence="1">
    <location>
        <begin position="17"/>
        <end position="147"/>
    </location>
</feature>
<dbReference type="Proteomes" id="UP000253426">
    <property type="component" value="Unassembled WGS sequence"/>
</dbReference>
<evidence type="ECO:0000259" key="1">
    <source>
        <dbReference type="Pfam" id="PF13185"/>
    </source>
</evidence>
<dbReference type="SUPFAM" id="SSF55781">
    <property type="entry name" value="GAF domain-like"/>
    <property type="match status" value="1"/>
</dbReference>
<dbReference type="OrthoDB" id="9796252at2"/>
<accession>A0A366H9Z5</accession>